<evidence type="ECO:0000256" key="1">
    <source>
        <dbReference type="ARBA" id="ARBA00001933"/>
    </source>
</evidence>
<proteinExistence type="inferred from homology"/>
<evidence type="ECO:0000256" key="2">
    <source>
        <dbReference type="ARBA" id="ARBA00012224"/>
    </source>
</evidence>
<evidence type="ECO:0000313" key="7">
    <source>
        <dbReference type="EMBL" id="QJA03646.1"/>
    </source>
</evidence>
<dbReference type="EMBL" id="CP048838">
    <property type="protein sequence ID" value="QJA03646.1"/>
    <property type="molecule type" value="Genomic_DNA"/>
</dbReference>
<accession>A0AAP9SG89</accession>
<dbReference type="PANTHER" id="PTHR43525:SF1">
    <property type="entry name" value="PROTEIN MALY"/>
    <property type="match status" value="1"/>
</dbReference>
<dbReference type="GeneID" id="61926862"/>
<dbReference type="RefSeq" id="WP_002609893.1">
    <property type="nucleotide sequence ID" value="NZ_BAAACC010000010.1"/>
</dbReference>
<keyword evidence="7" id="KW-0032">Aminotransferase</keyword>
<name>A0AAP9SG89_CLOIN</name>
<dbReference type="NCBIfam" id="TIGR04350">
    <property type="entry name" value="C_S_lyase_PatB"/>
    <property type="match status" value="1"/>
</dbReference>
<evidence type="ECO:0000256" key="3">
    <source>
        <dbReference type="ARBA" id="ARBA00022898"/>
    </source>
</evidence>
<dbReference type="InterPro" id="IPR015422">
    <property type="entry name" value="PyrdxlP-dep_Trfase_small"/>
</dbReference>
<dbReference type="InterPro" id="IPR027619">
    <property type="entry name" value="C-S_lyase_PatB-like"/>
</dbReference>
<keyword evidence="7" id="KW-0808">Transferase</keyword>
<dbReference type="GO" id="GO:0047804">
    <property type="term" value="F:cysteine-S-conjugate beta-lyase activity"/>
    <property type="evidence" value="ECO:0007669"/>
    <property type="project" value="UniProtKB-EC"/>
</dbReference>
<organism evidence="7 8">
    <name type="scientific">Clostridium innocuum</name>
    <dbReference type="NCBI Taxonomy" id="1522"/>
    <lineage>
        <taxon>Bacteria</taxon>
        <taxon>Bacillati</taxon>
        <taxon>Bacillota</taxon>
        <taxon>Clostridia</taxon>
        <taxon>Eubacteriales</taxon>
        <taxon>Clostridiaceae</taxon>
        <taxon>Clostridium</taxon>
    </lineage>
</organism>
<dbReference type="EC" id="4.4.1.13" evidence="2"/>
<dbReference type="InterPro" id="IPR004839">
    <property type="entry name" value="Aminotransferase_I/II_large"/>
</dbReference>
<dbReference type="Pfam" id="PF00155">
    <property type="entry name" value="Aminotran_1_2"/>
    <property type="match status" value="1"/>
</dbReference>
<keyword evidence="3" id="KW-0663">Pyridoxal phosphate</keyword>
<sequence length="393" mass="45173">MKFNFDALIDRRNTNSMKWNVKEDEIAMWVADMDFQTAPCVQQAIQKKATLGIYGYSELPEAYFTSYQQWWKQRHQFEIDKDWMMFSSGVIPAISSIVRRMTSPAEKILVQSPVYNIFYNSILNNGREVISSDIVYEDGTYHISFTDLERKLQDPQTTMMILCNPHNPIGKIWGREELTRIGALCYEHHVLVVSDEIHCDLTEPGYNYTPFASVNEQCKQNSITCISASKAFNLAGLQSACVVVPNSVIRHKVWRGLNNDEVAEPNVFSCEATIAAFLDGASWLDELRTYISENKKAAKQFIKENLPQIQLVGSEATYLLWIDCHTIHPFVDMFCKYLREKKKLLISDGAGFGKNGEDFIRINVACPQERMMDGLKRLKEGIEEFTEEYIRLC</sequence>
<gene>
    <name evidence="7" type="ORF">G4D54_14955</name>
</gene>
<dbReference type="CDD" id="cd00609">
    <property type="entry name" value="AAT_like"/>
    <property type="match status" value="1"/>
</dbReference>
<dbReference type="GO" id="GO:0008483">
    <property type="term" value="F:transaminase activity"/>
    <property type="evidence" value="ECO:0007669"/>
    <property type="project" value="UniProtKB-KW"/>
</dbReference>
<evidence type="ECO:0000256" key="5">
    <source>
        <dbReference type="ARBA" id="ARBA00037974"/>
    </source>
</evidence>
<dbReference type="Proteomes" id="UP000503330">
    <property type="component" value="Chromosome"/>
</dbReference>
<evidence type="ECO:0000256" key="4">
    <source>
        <dbReference type="ARBA" id="ARBA00023239"/>
    </source>
</evidence>
<dbReference type="AlphaFoldDB" id="A0AAP9SG89"/>
<protein>
    <recommendedName>
        <fullName evidence="2">cysteine-S-conjugate beta-lyase</fullName>
        <ecNumber evidence="2">4.4.1.13</ecNumber>
    </recommendedName>
</protein>
<reference evidence="7 8" key="1">
    <citation type="submission" date="2020-02" db="EMBL/GenBank/DDBJ databases">
        <authorList>
            <person name="Kociolek L.K."/>
            <person name="Ozer E.A."/>
        </authorList>
    </citation>
    <scope>NUCLEOTIDE SEQUENCE [LARGE SCALE GENOMIC DNA]</scope>
    <source>
        <strain evidence="7 8">ATCC 14501</strain>
    </source>
</reference>
<comment type="similarity">
    <text evidence="5">Belongs to the class-II pyridoxal-phosphate-dependent aminotransferase family. MalY/PatB cystathionine beta-lyase subfamily.</text>
</comment>
<feature type="domain" description="Aminotransferase class I/classII large" evidence="6">
    <location>
        <begin position="32"/>
        <end position="373"/>
    </location>
</feature>
<keyword evidence="4" id="KW-0456">Lyase</keyword>
<dbReference type="InterPro" id="IPR051798">
    <property type="entry name" value="Class-II_PLP-Dep_Aminotrans"/>
</dbReference>
<dbReference type="Gene3D" id="3.40.640.10">
    <property type="entry name" value="Type I PLP-dependent aspartate aminotransferase-like (Major domain)"/>
    <property type="match status" value="1"/>
</dbReference>
<dbReference type="InterPro" id="IPR015421">
    <property type="entry name" value="PyrdxlP-dep_Trfase_major"/>
</dbReference>
<dbReference type="GO" id="GO:0030170">
    <property type="term" value="F:pyridoxal phosphate binding"/>
    <property type="evidence" value="ECO:0007669"/>
    <property type="project" value="InterPro"/>
</dbReference>
<dbReference type="Gene3D" id="3.90.1150.10">
    <property type="entry name" value="Aspartate Aminotransferase, domain 1"/>
    <property type="match status" value="1"/>
</dbReference>
<dbReference type="PANTHER" id="PTHR43525">
    <property type="entry name" value="PROTEIN MALY"/>
    <property type="match status" value="1"/>
</dbReference>
<dbReference type="InterPro" id="IPR015424">
    <property type="entry name" value="PyrdxlP-dep_Trfase"/>
</dbReference>
<dbReference type="SUPFAM" id="SSF53383">
    <property type="entry name" value="PLP-dependent transferases"/>
    <property type="match status" value="1"/>
</dbReference>
<comment type="cofactor">
    <cofactor evidence="1">
        <name>pyridoxal 5'-phosphate</name>
        <dbReference type="ChEBI" id="CHEBI:597326"/>
    </cofactor>
</comment>
<evidence type="ECO:0000259" key="6">
    <source>
        <dbReference type="Pfam" id="PF00155"/>
    </source>
</evidence>
<evidence type="ECO:0000313" key="8">
    <source>
        <dbReference type="Proteomes" id="UP000503330"/>
    </source>
</evidence>